<dbReference type="OrthoDB" id="407103at2759"/>
<evidence type="ECO:0000313" key="4">
    <source>
        <dbReference type="Proteomes" id="UP000789595"/>
    </source>
</evidence>
<accession>A0A7S4E421</accession>
<dbReference type="AlphaFoldDB" id="A0A7S4E421"/>
<reference evidence="2" key="1">
    <citation type="submission" date="2021-01" db="EMBL/GenBank/DDBJ databases">
        <authorList>
            <person name="Corre E."/>
            <person name="Pelletier E."/>
            <person name="Niang G."/>
            <person name="Scheremetjew M."/>
            <person name="Finn R."/>
            <person name="Kale V."/>
            <person name="Holt S."/>
            <person name="Cochrane G."/>
            <person name="Meng A."/>
            <person name="Brown T."/>
            <person name="Cohen L."/>
        </authorList>
    </citation>
    <scope>NUCLEOTIDE SEQUENCE</scope>
    <source>
        <strain evidence="2">CCMP1756</strain>
    </source>
</reference>
<dbReference type="EMBL" id="CAKKNE010000003">
    <property type="protein sequence ID" value="CAH0372487.1"/>
    <property type="molecule type" value="Genomic_DNA"/>
</dbReference>
<dbReference type="Proteomes" id="UP000789595">
    <property type="component" value="Unassembled WGS sequence"/>
</dbReference>
<protein>
    <recommendedName>
        <fullName evidence="5">Rhamnosyl O-methyltransferase</fullName>
    </recommendedName>
</protein>
<sequence length="282" mass="31034">MNMQMPLLLSLALRGAAKPFCRDGSTLLQHWQSYNGARGLDRWLEYANTYSHHIPSPLGRTSTVRMLEVGVQSGGSAVAWKTCYGTLLRYVGVDIDPRCARSRNESAGVFVEIGSVFDNAFLKEVCRRHGPFDVIIDDGGHTAAMVKATISALFDDDSCMAPQSVYVVEDLMVMARCGGDKSYCEAPSDFTKLPSSAFESMHDYWFKTRDATQPAPSIFGGSLHAIHLYDSIAFYVRRAPQSRLTRIKLGTDWFPNEEAKLNRVDTYAAAAAPGTAAPSETE</sequence>
<dbReference type="InterPro" id="IPR029063">
    <property type="entry name" value="SAM-dependent_MTases_sf"/>
</dbReference>
<evidence type="ECO:0008006" key="5">
    <source>
        <dbReference type="Google" id="ProtNLM"/>
    </source>
</evidence>
<dbReference type="CDD" id="cd02440">
    <property type="entry name" value="AdoMet_MTases"/>
    <property type="match status" value="1"/>
</dbReference>
<reference evidence="3" key="2">
    <citation type="submission" date="2021-11" db="EMBL/GenBank/DDBJ databases">
        <authorList>
            <consortium name="Genoscope - CEA"/>
            <person name="William W."/>
        </authorList>
    </citation>
    <scope>NUCLEOTIDE SEQUENCE</scope>
</reference>
<name>A0A7S4E421_9STRA</name>
<keyword evidence="1" id="KW-0732">Signal</keyword>
<dbReference type="Gene3D" id="3.40.50.150">
    <property type="entry name" value="Vaccinia Virus protein VP39"/>
    <property type="match status" value="1"/>
</dbReference>
<dbReference type="SUPFAM" id="SSF53335">
    <property type="entry name" value="S-adenosyl-L-methionine-dependent methyltransferases"/>
    <property type="match status" value="1"/>
</dbReference>
<evidence type="ECO:0000256" key="1">
    <source>
        <dbReference type="SAM" id="SignalP"/>
    </source>
</evidence>
<dbReference type="EMBL" id="HBIW01005090">
    <property type="protein sequence ID" value="CAE0688732.1"/>
    <property type="molecule type" value="Transcribed_RNA"/>
</dbReference>
<feature type="signal peptide" evidence="1">
    <location>
        <begin position="1"/>
        <end position="17"/>
    </location>
</feature>
<feature type="chain" id="PRO_5036212364" description="Rhamnosyl O-methyltransferase" evidence="1">
    <location>
        <begin position="18"/>
        <end position="282"/>
    </location>
</feature>
<evidence type="ECO:0000313" key="3">
    <source>
        <dbReference type="EMBL" id="CAH0372487.1"/>
    </source>
</evidence>
<proteinExistence type="predicted"/>
<keyword evidence="4" id="KW-1185">Reference proteome</keyword>
<gene>
    <name evidence="2" type="ORF">PCAL00307_LOCUS4166</name>
    <name evidence="3" type="ORF">PECAL_3P24870</name>
</gene>
<organism evidence="2">
    <name type="scientific">Pelagomonas calceolata</name>
    <dbReference type="NCBI Taxonomy" id="35677"/>
    <lineage>
        <taxon>Eukaryota</taxon>
        <taxon>Sar</taxon>
        <taxon>Stramenopiles</taxon>
        <taxon>Ochrophyta</taxon>
        <taxon>Pelagophyceae</taxon>
        <taxon>Pelagomonadales</taxon>
        <taxon>Pelagomonadaceae</taxon>
        <taxon>Pelagomonas</taxon>
    </lineage>
</organism>
<evidence type="ECO:0000313" key="2">
    <source>
        <dbReference type="EMBL" id="CAE0688732.1"/>
    </source>
</evidence>